<keyword evidence="2" id="KW-1185">Reference proteome</keyword>
<protein>
    <submittedName>
        <fullName evidence="1">Uncharacterized protein</fullName>
    </submittedName>
</protein>
<dbReference type="Proteomes" id="UP000314294">
    <property type="component" value="Unassembled WGS sequence"/>
</dbReference>
<dbReference type="EMBL" id="SRLO01011751">
    <property type="protein sequence ID" value="TNN25756.1"/>
    <property type="molecule type" value="Genomic_DNA"/>
</dbReference>
<comment type="caution">
    <text evidence="1">The sequence shown here is derived from an EMBL/GenBank/DDBJ whole genome shotgun (WGS) entry which is preliminary data.</text>
</comment>
<proteinExistence type="predicted"/>
<gene>
    <name evidence="1" type="ORF">EYF80_064112</name>
</gene>
<accession>A0A4Z2EA81</accession>
<reference evidence="1 2" key="1">
    <citation type="submission" date="2019-03" db="EMBL/GenBank/DDBJ databases">
        <title>First draft genome of Liparis tanakae, snailfish: a comprehensive survey of snailfish specific genes.</title>
        <authorList>
            <person name="Kim W."/>
            <person name="Song I."/>
            <person name="Jeong J.-H."/>
            <person name="Kim D."/>
            <person name="Kim S."/>
            <person name="Ryu S."/>
            <person name="Song J.Y."/>
            <person name="Lee S.K."/>
        </authorList>
    </citation>
    <scope>NUCLEOTIDE SEQUENCE [LARGE SCALE GENOMIC DNA]</scope>
    <source>
        <tissue evidence="1">Muscle</tissue>
    </source>
</reference>
<dbReference type="AlphaFoldDB" id="A0A4Z2EA81"/>
<organism evidence="1 2">
    <name type="scientific">Liparis tanakae</name>
    <name type="common">Tanaka's snailfish</name>
    <dbReference type="NCBI Taxonomy" id="230148"/>
    <lineage>
        <taxon>Eukaryota</taxon>
        <taxon>Metazoa</taxon>
        <taxon>Chordata</taxon>
        <taxon>Craniata</taxon>
        <taxon>Vertebrata</taxon>
        <taxon>Euteleostomi</taxon>
        <taxon>Actinopterygii</taxon>
        <taxon>Neopterygii</taxon>
        <taxon>Teleostei</taxon>
        <taxon>Neoteleostei</taxon>
        <taxon>Acanthomorphata</taxon>
        <taxon>Eupercaria</taxon>
        <taxon>Perciformes</taxon>
        <taxon>Cottioidei</taxon>
        <taxon>Cottales</taxon>
        <taxon>Liparidae</taxon>
        <taxon>Liparis</taxon>
    </lineage>
</organism>
<evidence type="ECO:0000313" key="1">
    <source>
        <dbReference type="EMBL" id="TNN25756.1"/>
    </source>
</evidence>
<name>A0A4Z2EA81_9TELE</name>
<evidence type="ECO:0000313" key="2">
    <source>
        <dbReference type="Proteomes" id="UP000314294"/>
    </source>
</evidence>
<sequence>MQDQLIKRLLPEVPLCILQPATGLDAGQRRGQTAKATVLPISSSSEPQQQGCREHLEPDNFKHHIMKL</sequence>